<feature type="non-terminal residue" evidence="13">
    <location>
        <position position="574"/>
    </location>
</feature>
<dbReference type="Proteomes" id="UP000618051">
    <property type="component" value="Unassembled WGS sequence"/>
</dbReference>
<proteinExistence type="inferred from homology"/>
<evidence type="ECO:0000256" key="5">
    <source>
        <dbReference type="ARBA" id="ARBA00022776"/>
    </source>
</evidence>
<evidence type="ECO:0000256" key="4">
    <source>
        <dbReference type="ARBA" id="ARBA00022618"/>
    </source>
</evidence>
<dbReference type="InterPro" id="IPR006671">
    <property type="entry name" value="Cyclin_N"/>
</dbReference>
<feature type="domain" description="Cyclin-like" evidence="12">
    <location>
        <begin position="52"/>
        <end position="138"/>
    </location>
</feature>
<dbReference type="EMBL" id="JADDUC020000006">
    <property type="protein sequence ID" value="KAI1238704.1"/>
    <property type="molecule type" value="Genomic_DNA"/>
</dbReference>
<dbReference type="Pfam" id="PF00134">
    <property type="entry name" value="Cyclin_N"/>
    <property type="match status" value="1"/>
</dbReference>
<dbReference type="CDD" id="cd20584">
    <property type="entry name" value="CYCLIN_CCNG2"/>
    <property type="match status" value="1"/>
</dbReference>
<accession>A0A835NJV4</accession>
<dbReference type="GO" id="GO:0005737">
    <property type="term" value="C:cytoplasm"/>
    <property type="evidence" value="ECO:0007669"/>
    <property type="project" value="UniProtKB-SubCell"/>
</dbReference>
<reference evidence="14 15" key="2">
    <citation type="journal article" date="2021" name="J. Hered.">
        <title>Feather Gene Expression Elucidates the Developmental Basis of Plumage Iridescence in African Starlings.</title>
        <authorList>
            <person name="Rubenstein D.R."/>
            <person name="Corvelo A."/>
            <person name="MacManes M.D."/>
            <person name="Maia R."/>
            <person name="Narzisi G."/>
            <person name="Rousaki A."/>
            <person name="Vandenabeele P."/>
            <person name="Shawkey M.D."/>
            <person name="Solomon J."/>
        </authorList>
    </citation>
    <scope>NUCLEOTIDE SEQUENCE [LARGE SCALE GENOMIC DNA]</scope>
    <source>
        <strain evidence="14">SS15</strain>
    </source>
</reference>
<dbReference type="SUPFAM" id="SSF47954">
    <property type="entry name" value="Cyclin-like"/>
    <property type="match status" value="1"/>
</dbReference>
<gene>
    <name evidence="14" type="ORF">IHE44_0013444</name>
    <name evidence="13" type="ORF">IHE44_003029</name>
</gene>
<keyword evidence="3" id="KW-0963">Cytoplasm</keyword>
<keyword evidence="15" id="KW-1185">Reference proteome</keyword>
<keyword evidence="4" id="KW-0132">Cell division</keyword>
<evidence type="ECO:0000256" key="9">
    <source>
        <dbReference type="ARBA" id="ARBA00073878"/>
    </source>
</evidence>
<organism evidence="13">
    <name type="scientific">Lamprotornis superbus</name>
    <dbReference type="NCBI Taxonomy" id="245042"/>
    <lineage>
        <taxon>Eukaryota</taxon>
        <taxon>Metazoa</taxon>
        <taxon>Chordata</taxon>
        <taxon>Craniata</taxon>
        <taxon>Vertebrata</taxon>
        <taxon>Euteleostomi</taxon>
        <taxon>Archelosauria</taxon>
        <taxon>Archosauria</taxon>
        <taxon>Dinosauria</taxon>
        <taxon>Saurischia</taxon>
        <taxon>Theropoda</taxon>
        <taxon>Coelurosauria</taxon>
        <taxon>Aves</taxon>
        <taxon>Neognathae</taxon>
        <taxon>Neoaves</taxon>
        <taxon>Telluraves</taxon>
        <taxon>Australaves</taxon>
        <taxon>Passeriformes</taxon>
        <taxon>Sturnidae</taxon>
        <taxon>Lamprotornis</taxon>
    </lineage>
</organism>
<feature type="region of interest" description="Disordered" evidence="11">
    <location>
        <begin position="293"/>
        <end position="315"/>
    </location>
</feature>
<comment type="caution">
    <text evidence="13">The sequence shown here is derived from an EMBL/GenBank/DDBJ whole genome shotgun (WGS) entry which is preliminary data.</text>
</comment>
<feature type="compositionally biased region" description="Acidic residues" evidence="11">
    <location>
        <begin position="294"/>
        <end position="304"/>
    </location>
</feature>
<keyword evidence="7" id="KW-0131">Cell cycle</keyword>
<evidence type="ECO:0000313" key="15">
    <source>
        <dbReference type="Proteomes" id="UP000618051"/>
    </source>
</evidence>
<protein>
    <recommendedName>
        <fullName evidence="9">Cyclin-G2</fullName>
    </recommendedName>
</protein>
<evidence type="ECO:0000256" key="6">
    <source>
        <dbReference type="ARBA" id="ARBA00023127"/>
    </source>
</evidence>
<name>A0A835NJV4_9PASS</name>
<dbReference type="EMBL" id="JADDUC010000148">
    <property type="protein sequence ID" value="KAG0117148.1"/>
    <property type="molecule type" value="Genomic_DNA"/>
</dbReference>
<feature type="compositionally biased region" description="Low complexity" evidence="11">
    <location>
        <begin position="305"/>
        <end position="315"/>
    </location>
</feature>
<evidence type="ECO:0000256" key="3">
    <source>
        <dbReference type="ARBA" id="ARBA00022490"/>
    </source>
</evidence>
<comment type="subcellular location">
    <subcellularLocation>
        <location evidence="1">Cytoplasm</location>
    </subcellularLocation>
</comment>
<dbReference type="AlphaFoldDB" id="A0A835NJV4"/>
<sequence length="574" mass="64206">MSSEALWLFKQLNLHLELEGRFQPREKGLSLIEGAAENENTLCPRQRNAKVEDLWSLTNFFGFATETFVLAVNILDRFLALMKVKPKHLSCIGVCCMQLAARVVEEECNIPSAHEIIRISQCKCTVSDLKRMEKIISEKLHFEFKATTALTFLHLYHAIVLCHTSERKEVLNLDKLEAQLKACNCRLVFSKAKPSVLALCLLTLEVQTLKSVELLEILLRVQKHSKISDSDLFYWRELVSKCLADYSSPECCKPDHKKLVWIVSRRTAQNLQNSYYSVPELPTIPEGGCFNGSESEDSCEDMSSGEESLSSSPPSDLEGTFFFELKPKPKWQTLSWCVIPQLGSSFPRSCDAHSGGLSTAPSRLRSRLESVCCVDELGARTKPGIAPCCSARLSRIRQLKPGNGRAVVERGGEVGRAEMCQEEPGTGVVQGQRRATRLPPLGTQPQKEVLKARDQVGMCRTPACHEGSQAQLSSNSPSTVPWLQDEGFPPHPLAPWPGLSHQCHTVPDANGQRRLRRLDGFLCPHANVWPASRGTLSDTFWESPCLPFLPHVLHARLQCIEEQQHSAQRWVLFG</sequence>
<dbReference type="InterPro" id="IPR036915">
    <property type="entry name" value="Cyclin-like_sf"/>
</dbReference>
<dbReference type="FunFam" id="1.10.472.10:FF:000006">
    <property type="entry name" value="Cyclin I"/>
    <property type="match status" value="1"/>
</dbReference>
<dbReference type="Gene3D" id="1.10.472.10">
    <property type="entry name" value="Cyclin-like"/>
    <property type="match status" value="2"/>
</dbReference>
<evidence type="ECO:0000256" key="8">
    <source>
        <dbReference type="ARBA" id="ARBA00058130"/>
    </source>
</evidence>
<evidence type="ECO:0000313" key="14">
    <source>
        <dbReference type="EMBL" id="KAI1238704.1"/>
    </source>
</evidence>
<keyword evidence="5" id="KW-0498">Mitosis</keyword>
<evidence type="ECO:0000259" key="12">
    <source>
        <dbReference type="SMART" id="SM00385"/>
    </source>
</evidence>
<dbReference type="InterPro" id="IPR039361">
    <property type="entry name" value="Cyclin"/>
</dbReference>
<evidence type="ECO:0000256" key="11">
    <source>
        <dbReference type="SAM" id="MobiDB-lite"/>
    </source>
</evidence>
<evidence type="ECO:0000313" key="13">
    <source>
        <dbReference type="EMBL" id="KAG0117148.1"/>
    </source>
</evidence>
<dbReference type="OrthoDB" id="769138at2759"/>
<reference evidence="14" key="3">
    <citation type="submission" date="2022-01" db="EMBL/GenBank/DDBJ databases">
        <authorList>
            <person name="Rubenstein D.R."/>
        </authorList>
    </citation>
    <scope>NUCLEOTIDE SEQUENCE</scope>
    <source>
        <strain evidence="14">SS15</strain>
        <tissue evidence="14">Liver</tissue>
    </source>
</reference>
<evidence type="ECO:0000256" key="1">
    <source>
        <dbReference type="ARBA" id="ARBA00004496"/>
    </source>
</evidence>
<dbReference type="PANTHER" id="PTHR10177">
    <property type="entry name" value="CYCLINS"/>
    <property type="match status" value="1"/>
</dbReference>
<reference evidence="13" key="1">
    <citation type="submission" date="2020-10" db="EMBL/GenBank/DDBJ databases">
        <title>Feather gene expression reveals the developmental basis of iridescence in African starlings.</title>
        <authorList>
            <person name="Rubenstein D.R."/>
        </authorList>
    </citation>
    <scope>NUCLEOTIDE SEQUENCE</scope>
    <source>
        <strain evidence="13">SS15</strain>
        <tissue evidence="13">Liver</tissue>
    </source>
</reference>
<dbReference type="FunFam" id="1.10.472.10:FF:000056">
    <property type="entry name" value="Cyclin G2"/>
    <property type="match status" value="1"/>
</dbReference>
<evidence type="ECO:0000256" key="2">
    <source>
        <dbReference type="ARBA" id="ARBA00010389"/>
    </source>
</evidence>
<evidence type="ECO:0000256" key="10">
    <source>
        <dbReference type="RuleBase" id="RU000383"/>
    </source>
</evidence>
<dbReference type="GO" id="GO:0051301">
    <property type="term" value="P:cell division"/>
    <property type="evidence" value="ECO:0007669"/>
    <property type="project" value="UniProtKB-KW"/>
</dbReference>
<keyword evidence="6 10" id="KW-0195">Cyclin</keyword>
<evidence type="ECO:0000256" key="7">
    <source>
        <dbReference type="ARBA" id="ARBA00023306"/>
    </source>
</evidence>
<comment type="similarity">
    <text evidence="2">Belongs to the cyclin family. Cyclin G subfamily.</text>
</comment>
<comment type="function">
    <text evidence="8">May play a role in growth regulation and in negative regulation of cell cycle progression.</text>
</comment>
<dbReference type="SMART" id="SM00385">
    <property type="entry name" value="CYCLIN"/>
    <property type="match status" value="1"/>
</dbReference>
<dbReference type="InterPro" id="IPR013763">
    <property type="entry name" value="Cyclin-like_dom"/>
</dbReference>